<dbReference type="AlphaFoldDB" id="A0A0D3J2X6"/>
<evidence type="ECO:0000313" key="2">
    <source>
        <dbReference type="EnsemblProtists" id="EOD17861"/>
    </source>
</evidence>
<dbReference type="HOGENOM" id="CLU_138856_0_0_1"/>
<dbReference type="eggNOG" id="ENOG502S4SG">
    <property type="taxonomic scope" value="Eukaryota"/>
</dbReference>
<dbReference type="RefSeq" id="XP_005770290.1">
    <property type="nucleotide sequence ID" value="XM_005770233.1"/>
</dbReference>
<evidence type="ECO:0000313" key="3">
    <source>
        <dbReference type="Proteomes" id="UP000013827"/>
    </source>
</evidence>
<reference evidence="3" key="1">
    <citation type="journal article" date="2013" name="Nature">
        <title>Pan genome of the phytoplankton Emiliania underpins its global distribution.</title>
        <authorList>
            <person name="Read B.A."/>
            <person name="Kegel J."/>
            <person name="Klute M.J."/>
            <person name="Kuo A."/>
            <person name="Lefebvre S.C."/>
            <person name="Maumus F."/>
            <person name="Mayer C."/>
            <person name="Miller J."/>
            <person name="Monier A."/>
            <person name="Salamov A."/>
            <person name="Young J."/>
            <person name="Aguilar M."/>
            <person name="Claverie J.M."/>
            <person name="Frickenhaus S."/>
            <person name="Gonzalez K."/>
            <person name="Herman E.K."/>
            <person name="Lin Y.C."/>
            <person name="Napier J."/>
            <person name="Ogata H."/>
            <person name="Sarno A.F."/>
            <person name="Shmutz J."/>
            <person name="Schroeder D."/>
            <person name="de Vargas C."/>
            <person name="Verret F."/>
            <person name="von Dassow P."/>
            <person name="Valentin K."/>
            <person name="Van de Peer Y."/>
            <person name="Wheeler G."/>
            <person name="Dacks J.B."/>
            <person name="Delwiche C.F."/>
            <person name="Dyhrman S.T."/>
            <person name="Glockner G."/>
            <person name="John U."/>
            <person name="Richards T."/>
            <person name="Worden A.Z."/>
            <person name="Zhang X."/>
            <person name="Grigoriev I.V."/>
            <person name="Allen A.E."/>
            <person name="Bidle K."/>
            <person name="Borodovsky M."/>
            <person name="Bowler C."/>
            <person name="Brownlee C."/>
            <person name="Cock J.M."/>
            <person name="Elias M."/>
            <person name="Gladyshev V.N."/>
            <person name="Groth M."/>
            <person name="Guda C."/>
            <person name="Hadaegh A."/>
            <person name="Iglesias-Rodriguez M.D."/>
            <person name="Jenkins J."/>
            <person name="Jones B.M."/>
            <person name="Lawson T."/>
            <person name="Leese F."/>
            <person name="Lindquist E."/>
            <person name="Lobanov A."/>
            <person name="Lomsadze A."/>
            <person name="Malik S.B."/>
            <person name="Marsh M.E."/>
            <person name="Mackinder L."/>
            <person name="Mock T."/>
            <person name="Mueller-Roeber B."/>
            <person name="Pagarete A."/>
            <person name="Parker M."/>
            <person name="Probert I."/>
            <person name="Quesneville H."/>
            <person name="Raines C."/>
            <person name="Rensing S.A."/>
            <person name="Riano-Pachon D.M."/>
            <person name="Richier S."/>
            <person name="Rokitta S."/>
            <person name="Shiraiwa Y."/>
            <person name="Soanes D.M."/>
            <person name="van der Giezen M."/>
            <person name="Wahlund T.M."/>
            <person name="Williams B."/>
            <person name="Wilson W."/>
            <person name="Wolfe G."/>
            <person name="Wurch L.L."/>
        </authorList>
    </citation>
    <scope>NUCLEOTIDE SEQUENCE</scope>
</reference>
<sequence>MSRRPRPLTLLDGGSGDAFFGEAAVRATLDDFKAAAPSMFGGHPDTVAIGITGDIALAEVDGPVVVLSLSGRFWHKRETVLANAGAFLRQRWPEICDVIVGDPGSLRDVVRDDETGDVLEDRRAPDWNGDRAALEYQGIDPDRRGPFPERTGGFRAGGSMFS</sequence>
<organism evidence="2 3">
    <name type="scientific">Emiliania huxleyi (strain CCMP1516)</name>
    <dbReference type="NCBI Taxonomy" id="280463"/>
    <lineage>
        <taxon>Eukaryota</taxon>
        <taxon>Haptista</taxon>
        <taxon>Haptophyta</taxon>
        <taxon>Prymnesiophyceae</taxon>
        <taxon>Isochrysidales</taxon>
        <taxon>Noelaerhabdaceae</taxon>
        <taxon>Emiliania</taxon>
    </lineage>
</organism>
<name>A0A0D3J2X6_EMIH1</name>
<dbReference type="GeneID" id="17263890"/>
<dbReference type="EnsemblProtists" id="EOD17861">
    <property type="protein sequence ID" value="EOD17861"/>
    <property type="gene ID" value="EMIHUDRAFT_209879"/>
</dbReference>
<dbReference type="KEGG" id="ehx:EMIHUDRAFT_209879"/>
<feature type="region of interest" description="Disordered" evidence="1">
    <location>
        <begin position="138"/>
        <end position="162"/>
    </location>
</feature>
<dbReference type="InterPro" id="IPR034904">
    <property type="entry name" value="FSCA_dom_sf"/>
</dbReference>
<dbReference type="PANTHER" id="PTHR36018:SF1">
    <property type="entry name" value="OS09G0481800 PROTEIN"/>
    <property type="match status" value="1"/>
</dbReference>
<evidence type="ECO:0000256" key="1">
    <source>
        <dbReference type="SAM" id="MobiDB-lite"/>
    </source>
</evidence>
<dbReference type="Gene3D" id="3.30.300.130">
    <property type="entry name" value="Fe-S cluster assembly (FSCA)"/>
    <property type="match status" value="1"/>
</dbReference>
<accession>A0A0D3J2X6</accession>
<keyword evidence="3" id="KW-1185">Reference proteome</keyword>
<proteinExistence type="predicted"/>
<dbReference type="PANTHER" id="PTHR36018">
    <property type="entry name" value="OS09G0481800 PROTEIN"/>
    <property type="match status" value="1"/>
</dbReference>
<dbReference type="Proteomes" id="UP000013827">
    <property type="component" value="Unassembled WGS sequence"/>
</dbReference>
<dbReference type="PaxDb" id="2903-EOD17861"/>
<reference evidence="2" key="2">
    <citation type="submission" date="2024-10" db="UniProtKB">
        <authorList>
            <consortium name="EnsemblProtists"/>
        </authorList>
    </citation>
    <scope>IDENTIFICATION</scope>
</reference>
<protein>
    <submittedName>
        <fullName evidence="2">Uncharacterized protein</fullName>
    </submittedName>
</protein>